<dbReference type="EMBL" id="JBAMIC010000007">
    <property type="protein sequence ID" value="KAK7106107.1"/>
    <property type="molecule type" value="Genomic_DNA"/>
</dbReference>
<feature type="compositionally biased region" description="Acidic residues" evidence="1">
    <location>
        <begin position="1"/>
        <end position="11"/>
    </location>
</feature>
<reference evidence="2 3" key="1">
    <citation type="submission" date="2024-02" db="EMBL/GenBank/DDBJ databases">
        <title>Chromosome-scale genome assembly of the rough periwinkle Littorina saxatilis.</title>
        <authorList>
            <person name="De Jode A."/>
            <person name="Faria R."/>
            <person name="Formenti G."/>
            <person name="Sims Y."/>
            <person name="Smith T.P."/>
            <person name="Tracey A."/>
            <person name="Wood J.M.D."/>
            <person name="Zagrodzka Z.B."/>
            <person name="Johannesson K."/>
            <person name="Butlin R.K."/>
            <person name="Leder E.H."/>
        </authorList>
    </citation>
    <scope>NUCLEOTIDE SEQUENCE [LARGE SCALE GENOMIC DNA]</scope>
    <source>
        <strain evidence="2">Snail1</strain>
        <tissue evidence="2">Muscle</tissue>
    </source>
</reference>
<name>A0AAN9BIJ2_9CAEN</name>
<feature type="region of interest" description="Disordered" evidence="1">
    <location>
        <begin position="358"/>
        <end position="382"/>
    </location>
</feature>
<feature type="compositionally biased region" description="Basic and acidic residues" evidence="1">
    <location>
        <begin position="303"/>
        <end position="320"/>
    </location>
</feature>
<evidence type="ECO:0000313" key="3">
    <source>
        <dbReference type="Proteomes" id="UP001374579"/>
    </source>
</evidence>
<protein>
    <submittedName>
        <fullName evidence="2">Uncharacterized protein</fullName>
    </submittedName>
</protein>
<evidence type="ECO:0000313" key="2">
    <source>
        <dbReference type="EMBL" id="KAK7106107.1"/>
    </source>
</evidence>
<accession>A0AAN9BIJ2</accession>
<keyword evidence="3" id="KW-1185">Reference proteome</keyword>
<feature type="compositionally biased region" description="Polar residues" evidence="1">
    <location>
        <begin position="72"/>
        <end position="83"/>
    </location>
</feature>
<feature type="compositionally biased region" description="Polar residues" evidence="1">
    <location>
        <begin position="280"/>
        <end position="293"/>
    </location>
</feature>
<comment type="caution">
    <text evidence="2">The sequence shown here is derived from an EMBL/GenBank/DDBJ whole genome shotgun (WGS) entry which is preliminary data.</text>
</comment>
<feature type="compositionally biased region" description="Basic residues" evidence="1">
    <location>
        <begin position="267"/>
        <end position="276"/>
    </location>
</feature>
<organism evidence="2 3">
    <name type="scientific">Littorina saxatilis</name>
    <dbReference type="NCBI Taxonomy" id="31220"/>
    <lineage>
        <taxon>Eukaryota</taxon>
        <taxon>Metazoa</taxon>
        <taxon>Spiralia</taxon>
        <taxon>Lophotrochozoa</taxon>
        <taxon>Mollusca</taxon>
        <taxon>Gastropoda</taxon>
        <taxon>Caenogastropoda</taxon>
        <taxon>Littorinimorpha</taxon>
        <taxon>Littorinoidea</taxon>
        <taxon>Littorinidae</taxon>
        <taxon>Littorina</taxon>
    </lineage>
</organism>
<sequence>MDGSDSDDEAFDTAPSTPAELSETECNSPALPPKYKVHATNVCPGDRHQISRRPSNESDATDGKPDGKDPNETVTVANPSDTYTETESEDCDAFPIHKDNAQEVICPDSDDVGDDHLNFCNPSSESTSEDAEEDKGDDKQPDASIGTNAIGIATISNSISHNYCGIPTKTQPLKSAAKSLPDNSEVHSDMIRACLNKNEDTTPNKQIEATGERPSTENIVQATGPGRESTNDGVVQQVRIVDTDTTGEEVRKKTSNKSKPTKEPKPNKHKSKRNKEKKQYPNNQESDYATSEYSNHTSSDNKSSSENEHSNGKNYKEGGRHAADLAKSFVSIPSLRDASEENPQGIFVLDCFAVCADNPQDKQNTSKNKQPESKALSSPSLHVFPERELPTATCEQPSEIMRVAEDILSPCHLVSERAAHCLEKRFITDNQPATGEMAKK</sequence>
<feature type="region of interest" description="Disordered" evidence="1">
    <location>
        <begin position="1"/>
        <end position="147"/>
    </location>
</feature>
<dbReference type="Proteomes" id="UP001374579">
    <property type="component" value="Unassembled WGS sequence"/>
</dbReference>
<evidence type="ECO:0000256" key="1">
    <source>
        <dbReference type="SAM" id="MobiDB-lite"/>
    </source>
</evidence>
<feature type="compositionally biased region" description="Basic and acidic residues" evidence="1">
    <location>
        <begin position="61"/>
        <end position="71"/>
    </location>
</feature>
<dbReference type="AlphaFoldDB" id="A0AAN9BIJ2"/>
<feature type="region of interest" description="Disordered" evidence="1">
    <location>
        <begin position="195"/>
        <end position="320"/>
    </location>
</feature>
<gene>
    <name evidence="2" type="ORF">V1264_017403</name>
</gene>
<proteinExistence type="predicted"/>